<dbReference type="EMBL" id="KV918814">
    <property type="protein sequence ID" value="OSX78336.1"/>
    <property type="molecule type" value="Genomic_DNA"/>
</dbReference>
<organism evidence="2 3">
    <name type="scientific">Porphyra umbilicalis</name>
    <name type="common">Purple laver</name>
    <name type="synonym">Red alga</name>
    <dbReference type="NCBI Taxonomy" id="2786"/>
    <lineage>
        <taxon>Eukaryota</taxon>
        <taxon>Rhodophyta</taxon>
        <taxon>Bangiophyceae</taxon>
        <taxon>Bangiales</taxon>
        <taxon>Bangiaceae</taxon>
        <taxon>Porphyra</taxon>
    </lineage>
</organism>
<feature type="compositionally biased region" description="Pro residues" evidence="1">
    <location>
        <begin position="84"/>
        <end position="116"/>
    </location>
</feature>
<protein>
    <submittedName>
        <fullName evidence="2">Uncharacterized protein</fullName>
    </submittedName>
</protein>
<accession>A0A1X6PC65</accession>
<feature type="compositionally biased region" description="Low complexity" evidence="1">
    <location>
        <begin position="132"/>
        <end position="157"/>
    </location>
</feature>
<keyword evidence="3" id="KW-1185">Reference proteome</keyword>
<feature type="non-terminal residue" evidence="2">
    <location>
        <position position="185"/>
    </location>
</feature>
<dbReference type="PRINTS" id="PR01217">
    <property type="entry name" value="PRICHEXTENSN"/>
</dbReference>
<reference evidence="2 3" key="1">
    <citation type="submission" date="2017-03" db="EMBL/GenBank/DDBJ databases">
        <title>WGS assembly of Porphyra umbilicalis.</title>
        <authorList>
            <person name="Brawley S.H."/>
            <person name="Blouin N.A."/>
            <person name="Ficko-Blean E."/>
            <person name="Wheeler G.L."/>
            <person name="Lohr M."/>
            <person name="Goodson H.V."/>
            <person name="Jenkins J.W."/>
            <person name="Blaby-Haas C.E."/>
            <person name="Helliwell K.E."/>
            <person name="Chan C."/>
            <person name="Marriage T."/>
            <person name="Bhattacharya D."/>
            <person name="Klein A.S."/>
            <person name="Badis Y."/>
            <person name="Brodie J."/>
            <person name="Cao Y."/>
            <person name="Collen J."/>
            <person name="Dittami S.M."/>
            <person name="Gachon C.M."/>
            <person name="Green B.R."/>
            <person name="Karpowicz S."/>
            <person name="Kim J.W."/>
            <person name="Kudahl U."/>
            <person name="Lin S."/>
            <person name="Michel G."/>
            <person name="Mittag M."/>
            <person name="Olson B.J."/>
            <person name="Pangilinan J."/>
            <person name="Peng Y."/>
            <person name="Qiu H."/>
            <person name="Shu S."/>
            <person name="Singer J.T."/>
            <person name="Smith A.G."/>
            <person name="Sprecher B.N."/>
            <person name="Wagner V."/>
            <person name="Wang W."/>
            <person name="Wang Z.-Y."/>
            <person name="Yan J."/>
            <person name="Yarish C."/>
            <person name="Zoeuner-Riek S."/>
            <person name="Zhuang Y."/>
            <person name="Zou Y."/>
            <person name="Lindquist E.A."/>
            <person name="Grimwood J."/>
            <person name="Barry K."/>
            <person name="Rokhsar D.S."/>
            <person name="Schmutz J."/>
            <person name="Stiller J.W."/>
            <person name="Grossman A.R."/>
            <person name="Prochnik S.E."/>
        </authorList>
    </citation>
    <scope>NUCLEOTIDE SEQUENCE [LARGE SCALE GENOMIC DNA]</scope>
    <source>
        <strain evidence="2">4086291</strain>
    </source>
</reference>
<evidence type="ECO:0000313" key="3">
    <source>
        <dbReference type="Proteomes" id="UP000218209"/>
    </source>
</evidence>
<gene>
    <name evidence="2" type="ORF">BU14_0111s0005</name>
</gene>
<proteinExistence type="predicted"/>
<name>A0A1X6PC65_PORUM</name>
<dbReference type="Proteomes" id="UP000218209">
    <property type="component" value="Unassembled WGS sequence"/>
</dbReference>
<feature type="region of interest" description="Disordered" evidence="1">
    <location>
        <begin position="1"/>
        <end position="185"/>
    </location>
</feature>
<feature type="compositionally biased region" description="Low complexity" evidence="1">
    <location>
        <begin position="18"/>
        <end position="29"/>
    </location>
</feature>
<evidence type="ECO:0000313" key="2">
    <source>
        <dbReference type="EMBL" id="OSX78336.1"/>
    </source>
</evidence>
<sequence length="185" mass="18275">MASPGGPGFGPGVPYAPPAAAAAAYPGSGWPSTHGAFPPPPGQQPAHLPPYGYGSPPQPFSSPGGYGGFHRPPPGHPHAAGMRQPPPPPHASPYAPPYAPGYNRPYPPPFVQPPVPAGASPPAGTYVPRPLPAAGQEYAAAPGGYAPGAGSLANGGWPVPGPPPPQASPHMVPSPALGPLAQPRT</sequence>
<evidence type="ECO:0000256" key="1">
    <source>
        <dbReference type="SAM" id="MobiDB-lite"/>
    </source>
</evidence>
<dbReference type="AlphaFoldDB" id="A0A1X6PC65"/>
<feature type="compositionally biased region" description="Low complexity" evidence="1">
    <location>
        <begin position="44"/>
        <end position="55"/>
    </location>
</feature>
<feature type="compositionally biased region" description="Gly residues" evidence="1">
    <location>
        <begin position="1"/>
        <end position="11"/>
    </location>
</feature>